<reference evidence="8" key="1">
    <citation type="submission" date="2014-09" db="EMBL/GenBank/DDBJ databases">
        <authorList>
            <person name="Gomez-Valero L."/>
        </authorList>
    </citation>
    <scope>NUCLEOTIDE SEQUENCE [LARGE SCALE GENOMIC DNA]</scope>
    <source>
        <strain evidence="8">ATCC700992</strain>
    </source>
</reference>
<dbReference type="Gene3D" id="3.40.109.10">
    <property type="entry name" value="NADH Oxidase"/>
    <property type="match status" value="1"/>
</dbReference>
<proteinExistence type="inferred from homology"/>
<dbReference type="HOGENOM" id="CLU_084441_0_0_6"/>
<dbReference type="Proteomes" id="UP000032430">
    <property type="component" value="Chromosome I"/>
</dbReference>
<evidence type="ECO:0000256" key="2">
    <source>
        <dbReference type="ARBA" id="ARBA00022643"/>
    </source>
</evidence>
<keyword evidence="2 5" id="KW-0288">FMN</keyword>
<dbReference type="InterPro" id="IPR029479">
    <property type="entry name" value="Nitroreductase"/>
</dbReference>
<keyword evidence="5" id="KW-0520">NAD</keyword>
<evidence type="ECO:0000256" key="1">
    <source>
        <dbReference type="ARBA" id="ARBA00022630"/>
    </source>
</evidence>
<keyword evidence="3 5" id="KW-0521">NADP</keyword>
<evidence type="ECO:0000259" key="6">
    <source>
        <dbReference type="Pfam" id="PF00881"/>
    </source>
</evidence>
<dbReference type="EC" id="1.-.-.-" evidence="5"/>
<gene>
    <name evidence="7" type="primary">rutE</name>
    <name evidence="7" type="ORF">LFA_3200</name>
</gene>
<dbReference type="KEGG" id="lfa:LFA_3200"/>
<protein>
    <recommendedName>
        <fullName evidence="5">Putative NADH dehydrogenase/NAD(P)H nitroreductase LFA_3200</fullName>
        <ecNumber evidence="5">1.-.-.-</ecNumber>
    </recommendedName>
</protein>
<dbReference type="SUPFAM" id="SSF55469">
    <property type="entry name" value="FMN-dependent nitroreductase-like"/>
    <property type="match status" value="1"/>
</dbReference>
<sequence length="196" mass="22233">MSKVSNDVLNKLFFEARTVNDWLPKEVSDHDLEDIYNLMKWGPTSANLSPARIVFVKKGLHREKLIDCLSPGNIEKVKAAPVTVIIAQDMMFYEKIDKLFPHALGFRDMFASNKEFADLTALRNSSLQGAYFILAARTLGFDCGPMSGFNNQKLDEQFFSGTTWKSNFICNLGYGNKENLHPRLPRLSFEEACKIV</sequence>
<evidence type="ECO:0000313" key="7">
    <source>
        <dbReference type="EMBL" id="CEG58536.1"/>
    </source>
</evidence>
<organism evidence="7 8">
    <name type="scientific">Legionella fallonii LLAP-10</name>
    <dbReference type="NCBI Taxonomy" id="1212491"/>
    <lineage>
        <taxon>Bacteria</taxon>
        <taxon>Pseudomonadati</taxon>
        <taxon>Pseudomonadota</taxon>
        <taxon>Gammaproteobacteria</taxon>
        <taxon>Legionellales</taxon>
        <taxon>Legionellaceae</taxon>
        <taxon>Legionella</taxon>
    </lineage>
</organism>
<comment type="cofactor">
    <cofactor evidence="5">
        <name>FMN</name>
        <dbReference type="ChEBI" id="CHEBI:58210"/>
    </cofactor>
</comment>
<keyword evidence="8" id="KW-1185">Reference proteome</keyword>
<feature type="domain" description="Nitroreductase" evidence="6">
    <location>
        <begin position="17"/>
        <end position="174"/>
    </location>
</feature>
<evidence type="ECO:0000256" key="3">
    <source>
        <dbReference type="ARBA" id="ARBA00022857"/>
    </source>
</evidence>
<dbReference type="Pfam" id="PF00881">
    <property type="entry name" value="Nitroreductase"/>
    <property type="match status" value="1"/>
</dbReference>
<dbReference type="PANTHER" id="PTHR43543:SF1">
    <property type="entry name" value="MALONIC SEMIALDEHYDE REDUCTASE RUTE-RELATED"/>
    <property type="match status" value="1"/>
</dbReference>
<dbReference type="InterPro" id="IPR000415">
    <property type="entry name" value="Nitroreductase-like"/>
</dbReference>
<dbReference type="CDD" id="cd02148">
    <property type="entry name" value="RutE-like"/>
    <property type="match status" value="1"/>
</dbReference>
<dbReference type="STRING" id="1212491.LFA_3200"/>
<dbReference type="GO" id="GO:0016491">
    <property type="term" value="F:oxidoreductase activity"/>
    <property type="evidence" value="ECO:0007669"/>
    <property type="project" value="UniProtKB-UniRule"/>
</dbReference>
<name>A0A098G998_9GAMM</name>
<dbReference type="InterPro" id="IPR023936">
    <property type="entry name" value="RutE-like"/>
</dbReference>
<keyword evidence="4 5" id="KW-0560">Oxidoreductase</keyword>
<dbReference type="NCBIfam" id="NF003768">
    <property type="entry name" value="PRK05365.1"/>
    <property type="match status" value="1"/>
</dbReference>
<keyword evidence="1 5" id="KW-0285">Flavoprotein</keyword>
<dbReference type="HAMAP" id="MF_01204">
    <property type="entry name" value="Oxidoreductase_RutE_HadB"/>
    <property type="match status" value="1"/>
</dbReference>
<dbReference type="OrthoDB" id="9784375at2"/>
<dbReference type="AlphaFoldDB" id="A0A098G998"/>
<dbReference type="RefSeq" id="WP_045096832.1">
    <property type="nucleotide sequence ID" value="NZ_LN614827.1"/>
</dbReference>
<dbReference type="PANTHER" id="PTHR43543">
    <property type="entry name" value="MALONIC SEMIALDEHYDE REDUCTASE RUTE-RELATED"/>
    <property type="match status" value="1"/>
</dbReference>
<dbReference type="EMBL" id="LN614827">
    <property type="protein sequence ID" value="CEG58536.1"/>
    <property type="molecule type" value="Genomic_DNA"/>
</dbReference>
<dbReference type="InterPro" id="IPR050461">
    <property type="entry name" value="Nitroreductase_HadB/RutE"/>
</dbReference>
<accession>A0A098G998</accession>
<evidence type="ECO:0000256" key="5">
    <source>
        <dbReference type="HAMAP-Rule" id="MF_01204"/>
    </source>
</evidence>
<evidence type="ECO:0000256" key="4">
    <source>
        <dbReference type="ARBA" id="ARBA00023002"/>
    </source>
</evidence>
<evidence type="ECO:0000313" key="8">
    <source>
        <dbReference type="Proteomes" id="UP000032430"/>
    </source>
</evidence>
<comment type="similarity">
    <text evidence="5">Belongs to the nitroreductase family. HadB/RutE subfamily.</text>
</comment>